<dbReference type="Pfam" id="PF14525">
    <property type="entry name" value="AraC_binding_2"/>
    <property type="match status" value="1"/>
</dbReference>
<dbReference type="InterPro" id="IPR035418">
    <property type="entry name" value="AraC-bd_2"/>
</dbReference>
<evidence type="ECO:0000313" key="2">
    <source>
        <dbReference type="EMBL" id="APY84526.1"/>
    </source>
</evidence>
<organism evidence="2 3">
    <name type="scientific">Streptomyces alfalfae</name>
    <dbReference type="NCBI Taxonomy" id="1642299"/>
    <lineage>
        <taxon>Bacteria</taxon>
        <taxon>Bacillati</taxon>
        <taxon>Actinomycetota</taxon>
        <taxon>Actinomycetes</taxon>
        <taxon>Kitasatosporales</taxon>
        <taxon>Streptomycetaceae</taxon>
        <taxon>Streptomyces</taxon>
    </lineage>
</organism>
<evidence type="ECO:0000259" key="1">
    <source>
        <dbReference type="Pfam" id="PF14525"/>
    </source>
</evidence>
<reference evidence="2 3" key="1">
    <citation type="submission" date="2016-05" db="EMBL/GenBank/DDBJ databases">
        <authorList>
            <person name="Gu J."/>
        </authorList>
    </citation>
    <scope>NUCLEOTIDE SEQUENCE [LARGE SCALE GENOMIC DNA]</scope>
    <source>
        <strain evidence="2 3">ACCC40021</strain>
    </source>
</reference>
<dbReference type="EMBL" id="CP015588">
    <property type="protein sequence ID" value="APY84526.1"/>
    <property type="molecule type" value="Genomic_DNA"/>
</dbReference>
<proteinExistence type="predicted"/>
<accession>A0ABM6GLH1</accession>
<name>A0ABM6GLH1_9ACTN</name>
<keyword evidence="3" id="KW-1185">Reference proteome</keyword>
<gene>
    <name evidence="2" type="ORF">A7J05_00880</name>
</gene>
<sequence length="222" mass="24275">MSAILSATDGLGSLRTFVLRSDEERTPVLPWLSAARDENALYIVLHVHDSVAVRHDGDEVVLKPDDMGFCDAGLCDSPRFGDQFRMTVFRVPRRRLDVADSDLRRVMGVPLGCEEGTGALVSGFLSALASQTAFHRTHIGYRIARNAVDLLAALVTEFVEGEQANSSGIGAQTPSRIRAFIELHLTDPDLSPESIVLAHHISVRCLHKLFQSEGTAARQRVS</sequence>
<feature type="domain" description="Transcription regulator HTH AraC- type ligand binding" evidence="1">
    <location>
        <begin position="11"/>
        <end position="154"/>
    </location>
</feature>
<protein>
    <recommendedName>
        <fullName evidence="1">Transcription regulator HTH AraC- type ligand binding domain-containing protein</fullName>
    </recommendedName>
</protein>
<evidence type="ECO:0000313" key="3">
    <source>
        <dbReference type="Proteomes" id="UP000187191"/>
    </source>
</evidence>
<dbReference type="RefSeq" id="WP_076681945.1">
    <property type="nucleotide sequence ID" value="NZ_CP015588.1"/>
</dbReference>
<dbReference type="Proteomes" id="UP000187191">
    <property type="component" value="Chromosome"/>
</dbReference>